<feature type="transmembrane region" description="Helical" evidence="1">
    <location>
        <begin position="73"/>
        <end position="90"/>
    </location>
</feature>
<feature type="transmembrane region" description="Helical" evidence="1">
    <location>
        <begin position="44"/>
        <end position="67"/>
    </location>
</feature>
<evidence type="ECO:0000313" key="2">
    <source>
        <dbReference type="EMBL" id="MDQ0232182.1"/>
    </source>
</evidence>
<keyword evidence="3" id="KW-1185">Reference proteome</keyword>
<dbReference type="EMBL" id="JAUSUD010000018">
    <property type="protein sequence ID" value="MDQ0232182.1"/>
    <property type="molecule type" value="Genomic_DNA"/>
</dbReference>
<keyword evidence="1" id="KW-0472">Membrane</keyword>
<organism evidence="2 3">
    <name type="scientific">Metabacillus malikii</name>
    <dbReference type="NCBI Taxonomy" id="1504265"/>
    <lineage>
        <taxon>Bacteria</taxon>
        <taxon>Bacillati</taxon>
        <taxon>Bacillota</taxon>
        <taxon>Bacilli</taxon>
        <taxon>Bacillales</taxon>
        <taxon>Bacillaceae</taxon>
        <taxon>Metabacillus</taxon>
    </lineage>
</organism>
<evidence type="ECO:0000313" key="3">
    <source>
        <dbReference type="Proteomes" id="UP001234495"/>
    </source>
</evidence>
<name>A0ABT9ZIT2_9BACI</name>
<keyword evidence="1" id="KW-1133">Transmembrane helix</keyword>
<evidence type="ECO:0000256" key="1">
    <source>
        <dbReference type="SAM" id="Phobius"/>
    </source>
</evidence>
<reference evidence="2 3" key="1">
    <citation type="submission" date="2023-07" db="EMBL/GenBank/DDBJ databases">
        <title>Genomic Encyclopedia of Type Strains, Phase IV (KMG-IV): sequencing the most valuable type-strain genomes for metagenomic binning, comparative biology and taxonomic classification.</title>
        <authorList>
            <person name="Goeker M."/>
        </authorList>
    </citation>
    <scope>NUCLEOTIDE SEQUENCE [LARGE SCALE GENOMIC DNA]</scope>
    <source>
        <strain evidence="2 3">DSM 29005</strain>
    </source>
</reference>
<dbReference type="Proteomes" id="UP001234495">
    <property type="component" value="Unassembled WGS sequence"/>
</dbReference>
<comment type="caution">
    <text evidence="2">The sequence shown here is derived from an EMBL/GenBank/DDBJ whole genome shotgun (WGS) entry which is preliminary data.</text>
</comment>
<proteinExistence type="predicted"/>
<sequence length="203" mass="23671">MKRFKQPFASIITKELIMYYYLFKKVDRIPLRNGSHYSYHKNSSYKIFLAAILLTAVIEGIGVFFLLHHLVPIISWIHTILVVYCLLYFISDYKAVLAKPITVTSQKLYLHLGIRSNEVILIENIQYAAKATKSMEEHKKDKSVFNMLLIDMEGHNVEIMLKEPIIKKTFFGKERPIYSIHIKVDSPSEFIQEVNSRQLQVCS</sequence>
<gene>
    <name evidence="2" type="ORF">J2S19_003469</name>
</gene>
<accession>A0ABT9ZIT2</accession>
<keyword evidence="1" id="KW-0812">Transmembrane</keyword>
<protein>
    <submittedName>
        <fullName evidence="2">Uncharacterized protein</fullName>
    </submittedName>
</protein>